<sequence>MPSTSSARGEAPTDLQRLLQGLTAEEAARRLEAFGANRLAVRRTRNVFQIVREAMREPMFLLLLGAVGIYFAMGDPAEALFLLVSSVATIALVVLQEARSERALAALRRLAEPQARVIRDGETRRVAASDLVPGDILLTGEGERLPADATLIAGDVLSLDESALTGESVPVDKTPHPELAADGAGARPGEADGPWLFGGTLVTRGQGVAVVTRTGAATEIGRIGASLAGLDLEAAPLQKVTRRLVRQMGVLALLTSAAVFLLYGVVEGDWTRGALSGITVGIALVPEEFPMVLAIFLALGAFRMAREKVLVRRGAAIETLGAMSVLCVDKTGTLTENRMRVAALWREGETLAPDARSREAERLVQAAALASAPEPVDPMDRAVREMAGARADAGRRPLKTFPLTPQRLAFVQMWREPDGQMLLAAKGAPEAIFRLCRMSAAQAASVEAAVAGFAARGLRVLGVASARLAHDGLVDPAEAAFALEGLVGFEDPVREDVPAALARARAAGVEVAMITGDYPSTALEIARQAGLDVSGGVLSGAEIAVLSQAALIERVQQVRVFARVAPEQKLALVEAFRAGGAVVGMIGDGVNDAPALEAADVGVAMGRRGTDVAREAADLVLLDDRFASIVQGVAHGRRIFANLRAALSYIIAVHVPVAGLALLPVILGMPPVLFPMQVVVLELIIDPMCSVVFEGRRAARGAMARPPRRLGEPLFNGARVLVACLQGVAMLAVAFGLDWGLMALGQGEGAARAAALIAVVGGDLGLAGVVAGLRGGEGRRGFIVTSAVAVALLATALATPWLAALFQFTTPAAWAIALAAGAGFGAGALAGLAGAAVTRGP</sequence>
<feature type="transmembrane region" description="Helical" evidence="8">
    <location>
        <begin position="278"/>
        <end position="302"/>
    </location>
</feature>
<evidence type="ECO:0000256" key="4">
    <source>
        <dbReference type="ARBA" id="ARBA00022840"/>
    </source>
</evidence>
<dbReference type="PRINTS" id="PR00120">
    <property type="entry name" value="HATPASE"/>
</dbReference>
<evidence type="ECO:0000256" key="1">
    <source>
        <dbReference type="ARBA" id="ARBA00004141"/>
    </source>
</evidence>
<feature type="transmembrane region" description="Helical" evidence="8">
    <location>
        <begin position="782"/>
        <end position="806"/>
    </location>
</feature>
<dbReference type="Gene3D" id="1.20.1110.10">
    <property type="entry name" value="Calcium-transporting ATPase, transmembrane domain"/>
    <property type="match status" value="1"/>
</dbReference>
<evidence type="ECO:0000256" key="5">
    <source>
        <dbReference type="ARBA" id="ARBA00022967"/>
    </source>
</evidence>
<evidence type="ECO:0000256" key="7">
    <source>
        <dbReference type="ARBA" id="ARBA00023136"/>
    </source>
</evidence>
<dbReference type="RefSeq" id="WP_111529753.1">
    <property type="nucleotide sequence ID" value="NZ_JBHRSG010000003.1"/>
</dbReference>
<dbReference type="PRINTS" id="PR00119">
    <property type="entry name" value="CATATPASE"/>
</dbReference>
<feature type="transmembrane region" description="Helical" evidence="8">
    <location>
        <begin position="749"/>
        <end position="770"/>
    </location>
</feature>
<keyword evidence="5" id="KW-1278">Translocase</keyword>
<keyword evidence="4" id="KW-0067">ATP-binding</keyword>
<dbReference type="Gene3D" id="3.40.1110.10">
    <property type="entry name" value="Calcium-transporting ATPase, cytoplasmic domain N"/>
    <property type="match status" value="1"/>
</dbReference>
<evidence type="ECO:0000256" key="3">
    <source>
        <dbReference type="ARBA" id="ARBA00022741"/>
    </source>
</evidence>
<evidence type="ECO:0000256" key="6">
    <source>
        <dbReference type="ARBA" id="ARBA00022989"/>
    </source>
</evidence>
<dbReference type="Pfam" id="PF00122">
    <property type="entry name" value="E1-E2_ATPase"/>
    <property type="match status" value="1"/>
</dbReference>
<dbReference type="Proteomes" id="UP000249254">
    <property type="component" value="Unassembled WGS sequence"/>
</dbReference>
<dbReference type="SUPFAM" id="SSF81653">
    <property type="entry name" value="Calcium ATPase, transduction domain A"/>
    <property type="match status" value="1"/>
</dbReference>
<dbReference type="Gene3D" id="2.70.150.10">
    <property type="entry name" value="Calcium-transporting ATPase, cytoplasmic transduction domain A"/>
    <property type="match status" value="1"/>
</dbReference>
<dbReference type="Gene3D" id="3.40.50.1000">
    <property type="entry name" value="HAD superfamily/HAD-like"/>
    <property type="match status" value="1"/>
</dbReference>
<feature type="transmembrane region" description="Helical" evidence="8">
    <location>
        <begin position="673"/>
        <end position="693"/>
    </location>
</feature>
<feature type="domain" description="Cation-transporting P-type ATPase N-terminal" evidence="9">
    <location>
        <begin position="9"/>
        <end position="75"/>
    </location>
</feature>
<protein>
    <submittedName>
        <fullName evidence="10">Cation-translocating P-type ATPase</fullName>
    </submittedName>
</protein>
<evidence type="ECO:0000313" key="11">
    <source>
        <dbReference type="Proteomes" id="UP000249254"/>
    </source>
</evidence>
<keyword evidence="11" id="KW-1185">Reference proteome</keyword>
<feature type="transmembrane region" description="Helical" evidence="8">
    <location>
        <begin position="812"/>
        <end position="837"/>
    </location>
</feature>
<feature type="transmembrane region" description="Helical" evidence="8">
    <location>
        <begin position="54"/>
        <end position="73"/>
    </location>
</feature>
<keyword evidence="2 8" id="KW-0812">Transmembrane</keyword>
<dbReference type="Pfam" id="PF00690">
    <property type="entry name" value="Cation_ATPase_N"/>
    <property type="match status" value="1"/>
</dbReference>
<dbReference type="InterPro" id="IPR001757">
    <property type="entry name" value="P_typ_ATPase"/>
</dbReference>
<dbReference type="InterPro" id="IPR059000">
    <property type="entry name" value="ATPase_P-type_domA"/>
</dbReference>
<dbReference type="AlphaFoldDB" id="A0A328ANS0"/>
<dbReference type="InterPro" id="IPR008250">
    <property type="entry name" value="ATPase_P-typ_transduc_dom_A_sf"/>
</dbReference>
<dbReference type="PROSITE" id="PS00154">
    <property type="entry name" value="ATPASE_E1_E2"/>
    <property type="match status" value="1"/>
</dbReference>
<dbReference type="OrthoDB" id="9813266at2"/>
<dbReference type="SFLD" id="SFLDG00002">
    <property type="entry name" value="C1.7:_P-type_atpase_like"/>
    <property type="match status" value="1"/>
</dbReference>
<comment type="caution">
    <text evidence="10">The sequence shown here is derived from an EMBL/GenBank/DDBJ whole genome shotgun (WGS) entry which is preliminary data.</text>
</comment>
<dbReference type="InterPro" id="IPR044492">
    <property type="entry name" value="P_typ_ATPase_HD_dom"/>
</dbReference>
<evidence type="ECO:0000313" key="10">
    <source>
        <dbReference type="EMBL" id="RAK56005.1"/>
    </source>
</evidence>
<dbReference type="GO" id="GO:0016020">
    <property type="term" value="C:membrane"/>
    <property type="evidence" value="ECO:0007669"/>
    <property type="project" value="UniProtKB-SubCell"/>
</dbReference>
<dbReference type="SFLD" id="SFLDF00027">
    <property type="entry name" value="p-type_atpase"/>
    <property type="match status" value="1"/>
</dbReference>
<feature type="transmembrane region" description="Helical" evidence="8">
    <location>
        <begin position="646"/>
        <end position="667"/>
    </location>
</feature>
<dbReference type="GO" id="GO:0016887">
    <property type="term" value="F:ATP hydrolysis activity"/>
    <property type="evidence" value="ECO:0007669"/>
    <property type="project" value="InterPro"/>
</dbReference>
<dbReference type="InterPro" id="IPR006068">
    <property type="entry name" value="ATPase_P-typ_cation-transptr_C"/>
</dbReference>
<feature type="transmembrane region" description="Helical" evidence="8">
    <location>
        <begin position="248"/>
        <end position="266"/>
    </location>
</feature>
<dbReference type="PANTHER" id="PTHR42861">
    <property type="entry name" value="CALCIUM-TRANSPORTING ATPASE"/>
    <property type="match status" value="1"/>
</dbReference>
<dbReference type="InterPro" id="IPR023298">
    <property type="entry name" value="ATPase_P-typ_TM_dom_sf"/>
</dbReference>
<dbReference type="InterPro" id="IPR023214">
    <property type="entry name" value="HAD_sf"/>
</dbReference>
<dbReference type="GO" id="GO:0015662">
    <property type="term" value="F:P-type ion transporter activity"/>
    <property type="evidence" value="ECO:0007669"/>
    <property type="project" value="UniProtKB-ARBA"/>
</dbReference>
<dbReference type="Pfam" id="PF00689">
    <property type="entry name" value="Cation_ATPase_C"/>
    <property type="match status" value="1"/>
</dbReference>
<dbReference type="InterPro" id="IPR018303">
    <property type="entry name" value="ATPase_P-typ_P_site"/>
</dbReference>
<dbReference type="SFLD" id="SFLDS00003">
    <property type="entry name" value="Haloacid_Dehalogenase"/>
    <property type="match status" value="1"/>
</dbReference>
<dbReference type="SUPFAM" id="SSF81665">
    <property type="entry name" value="Calcium ATPase, transmembrane domain M"/>
    <property type="match status" value="1"/>
</dbReference>
<dbReference type="GO" id="GO:0005524">
    <property type="term" value="F:ATP binding"/>
    <property type="evidence" value="ECO:0007669"/>
    <property type="project" value="UniProtKB-KW"/>
</dbReference>
<dbReference type="SUPFAM" id="SSF56784">
    <property type="entry name" value="HAD-like"/>
    <property type="match status" value="1"/>
</dbReference>
<gene>
    <name evidence="10" type="ORF">DJ017_16550</name>
</gene>
<evidence type="ECO:0000259" key="9">
    <source>
        <dbReference type="SMART" id="SM00831"/>
    </source>
</evidence>
<keyword evidence="6 8" id="KW-1133">Transmembrane helix</keyword>
<accession>A0A328ANS0</accession>
<dbReference type="EMBL" id="QFYQ01000001">
    <property type="protein sequence ID" value="RAK56005.1"/>
    <property type="molecule type" value="Genomic_DNA"/>
</dbReference>
<dbReference type="InterPro" id="IPR004014">
    <property type="entry name" value="ATPase_P-typ_cation-transptr_N"/>
</dbReference>
<evidence type="ECO:0000256" key="2">
    <source>
        <dbReference type="ARBA" id="ARBA00022692"/>
    </source>
</evidence>
<feature type="transmembrane region" description="Helical" evidence="8">
    <location>
        <begin position="79"/>
        <end position="95"/>
    </location>
</feature>
<proteinExistence type="predicted"/>
<dbReference type="NCBIfam" id="TIGR01494">
    <property type="entry name" value="ATPase_P-type"/>
    <property type="match status" value="2"/>
</dbReference>
<comment type="subcellular location">
    <subcellularLocation>
        <location evidence="1">Membrane</location>
        <topology evidence="1">Multi-pass membrane protein</topology>
    </subcellularLocation>
</comment>
<name>A0A328ANS0_9CAUL</name>
<dbReference type="InterPro" id="IPR023299">
    <property type="entry name" value="ATPase_P-typ_cyto_dom_N"/>
</dbReference>
<dbReference type="Pfam" id="PF00702">
    <property type="entry name" value="Hydrolase"/>
    <property type="match status" value="1"/>
</dbReference>
<keyword evidence="7 8" id="KW-0472">Membrane</keyword>
<evidence type="ECO:0000256" key="8">
    <source>
        <dbReference type="SAM" id="Phobius"/>
    </source>
</evidence>
<dbReference type="SMART" id="SM00831">
    <property type="entry name" value="Cation_ATPase_N"/>
    <property type="match status" value="1"/>
</dbReference>
<reference evidence="11" key="1">
    <citation type="submission" date="2018-05" db="EMBL/GenBank/DDBJ databases">
        <authorList>
            <person name="Li X."/>
        </authorList>
    </citation>
    <scope>NUCLEOTIDE SEQUENCE [LARGE SCALE GENOMIC DNA]</scope>
    <source>
        <strain evidence="11">LX32</strain>
    </source>
</reference>
<organism evidence="10 11">
    <name type="scientific">Phenylobacterium soli</name>
    <dbReference type="NCBI Taxonomy" id="2170551"/>
    <lineage>
        <taxon>Bacteria</taxon>
        <taxon>Pseudomonadati</taxon>
        <taxon>Pseudomonadota</taxon>
        <taxon>Alphaproteobacteria</taxon>
        <taxon>Caulobacterales</taxon>
        <taxon>Caulobacteraceae</taxon>
        <taxon>Phenylobacterium</taxon>
    </lineage>
</organism>
<dbReference type="InterPro" id="IPR036412">
    <property type="entry name" value="HAD-like_sf"/>
</dbReference>
<feature type="transmembrane region" description="Helical" evidence="8">
    <location>
        <begin position="714"/>
        <end position="737"/>
    </location>
</feature>
<keyword evidence="3" id="KW-0547">Nucleotide-binding</keyword>